<proteinExistence type="predicted"/>
<dbReference type="EMBL" id="CP039347">
    <property type="protein sequence ID" value="QCD87507.1"/>
    <property type="molecule type" value="Genomic_DNA"/>
</dbReference>
<protein>
    <submittedName>
        <fullName evidence="1">Uncharacterized protein</fullName>
    </submittedName>
</protein>
<accession>A0A4D6LFZ9</accession>
<organism evidence="1 2">
    <name type="scientific">Vigna unguiculata</name>
    <name type="common">Cowpea</name>
    <dbReference type="NCBI Taxonomy" id="3917"/>
    <lineage>
        <taxon>Eukaryota</taxon>
        <taxon>Viridiplantae</taxon>
        <taxon>Streptophyta</taxon>
        <taxon>Embryophyta</taxon>
        <taxon>Tracheophyta</taxon>
        <taxon>Spermatophyta</taxon>
        <taxon>Magnoliopsida</taxon>
        <taxon>eudicotyledons</taxon>
        <taxon>Gunneridae</taxon>
        <taxon>Pentapetalae</taxon>
        <taxon>rosids</taxon>
        <taxon>fabids</taxon>
        <taxon>Fabales</taxon>
        <taxon>Fabaceae</taxon>
        <taxon>Papilionoideae</taxon>
        <taxon>50 kb inversion clade</taxon>
        <taxon>NPAAA clade</taxon>
        <taxon>indigoferoid/millettioid clade</taxon>
        <taxon>Phaseoleae</taxon>
        <taxon>Vigna</taxon>
    </lineage>
</organism>
<keyword evidence="2" id="KW-1185">Reference proteome</keyword>
<gene>
    <name evidence="1" type="ORF">DEO72_LG3g2043</name>
</gene>
<name>A0A4D6LFZ9_VIGUN</name>
<dbReference type="AlphaFoldDB" id="A0A4D6LFZ9"/>
<evidence type="ECO:0000313" key="2">
    <source>
        <dbReference type="Proteomes" id="UP000501690"/>
    </source>
</evidence>
<dbReference type="Proteomes" id="UP000501690">
    <property type="component" value="Linkage Group LG3"/>
</dbReference>
<evidence type="ECO:0000313" key="1">
    <source>
        <dbReference type="EMBL" id="QCD87507.1"/>
    </source>
</evidence>
<sequence>MANSWWLPWLRWWRENDTAELALAAAGLVSAAAMVFRRDGKMRVAVPEGVRWWWQWDLRVQSWQGGATACTETETHSDCSCDVGCGFRPWATEKGVVLASCRREGGSRWRLEFR</sequence>
<reference evidence="1 2" key="1">
    <citation type="submission" date="2019-04" db="EMBL/GenBank/DDBJ databases">
        <title>An improved genome assembly and genetic linkage map for asparagus bean, Vigna unguiculata ssp. sesquipedialis.</title>
        <authorList>
            <person name="Xia Q."/>
            <person name="Zhang R."/>
            <person name="Dong Y."/>
        </authorList>
    </citation>
    <scope>NUCLEOTIDE SEQUENCE [LARGE SCALE GENOMIC DNA]</scope>
    <source>
        <tissue evidence="1">Leaf</tissue>
    </source>
</reference>